<dbReference type="Gene3D" id="1.10.10.10">
    <property type="entry name" value="Winged helix-like DNA-binding domain superfamily/Winged helix DNA-binding domain"/>
    <property type="match status" value="1"/>
</dbReference>
<dbReference type="PANTHER" id="PTHR36766">
    <property type="entry name" value="PLANT BROAD-SPECTRUM MILDEW RESISTANCE PROTEIN RPW8"/>
    <property type="match status" value="1"/>
</dbReference>
<name>A0ABR2BCF4_9ROSI</name>
<dbReference type="Pfam" id="PF23598">
    <property type="entry name" value="LRR_14"/>
    <property type="match status" value="1"/>
</dbReference>
<dbReference type="InterPro" id="IPR003593">
    <property type="entry name" value="AAA+_ATPase"/>
</dbReference>
<dbReference type="EMBL" id="JBBPBM010000137">
    <property type="protein sequence ID" value="KAK8504742.1"/>
    <property type="molecule type" value="Genomic_DNA"/>
</dbReference>
<evidence type="ECO:0000313" key="5">
    <source>
        <dbReference type="EMBL" id="KAK8504742.1"/>
    </source>
</evidence>
<evidence type="ECO:0000259" key="4">
    <source>
        <dbReference type="SMART" id="SM00382"/>
    </source>
</evidence>
<feature type="domain" description="AAA+ ATPase" evidence="4">
    <location>
        <begin position="271"/>
        <end position="416"/>
    </location>
</feature>
<gene>
    <name evidence="5" type="ORF">V6N12_046991</name>
</gene>
<dbReference type="Proteomes" id="UP001472677">
    <property type="component" value="Unassembled WGS sequence"/>
</dbReference>
<dbReference type="InterPro" id="IPR027417">
    <property type="entry name" value="P-loop_NTPase"/>
</dbReference>
<dbReference type="InterPro" id="IPR036388">
    <property type="entry name" value="WH-like_DNA-bd_sf"/>
</dbReference>
<evidence type="ECO:0000256" key="3">
    <source>
        <dbReference type="SAM" id="MobiDB-lite"/>
    </source>
</evidence>
<keyword evidence="6" id="KW-1185">Reference proteome</keyword>
<organism evidence="5 6">
    <name type="scientific">Hibiscus sabdariffa</name>
    <name type="common">roselle</name>
    <dbReference type="NCBI Taxonomy" id="183260"/>
    <lineage>
        <taxon>Eukaryota</taxon>
        <taxon>Viridiplantae</taxon>
        <taxon>Streptophyta</taxon>
        <taxon>Embryophyta</taxon>
        <taxon>Tracheophyta</taxon>
        <taxon>Spermatophyta</taxon>
        <taxon>Magnoliopsida</taxon>
        <taxon>eudicotyledons</taxon>
        <taxon>Gunneridae</taxon>
        <taxon>Pentapetalae</taxon>
        <taxon>rosids</taxon>
        <taxon>malvids</taxon>
        <taxon>Malvales</taxon>
        <taxon>Malvaceae</taxon>
        <taxon>Malvoideae</taxon>
        <taxon>Hibiscus</taxon>
    </lineage>
</organism>
<dbReference type="Gene3D" id="3.40.50.300">
    <property type="entry name" value="P-loop containing nucleotide triphosphate hydrolases"/>
    <property type="match status" value="1"/>
</dbReference>
<keyword evidence="1" id="KW-0677">Repeat</keyword>
<dbReference type="SMART" id="SM00382">
    <property type="entry name" value="AAA"/>
    <property type="match status" value="1"/>
</dbReference>
<dbReference type="InterPro" id="IPR055414">
    <property type="entry name" value="LRR_R13L4/SHOC2-like"/>
</dbReference>
<reference evidence="5 6" key="1">
    <citation type="journal article" date="2024" name="G3 (Bethesda)">
        <title>Genome assembly of Hibiscus sabdariffa L. provides insights into metabolisms of medicinal natural products.</title>
        <authorList>
            <person name="Kim T."/>
        </authorList>
    </citation>
    <scope>NUCLEOTIDE SEQUENCE [LARGE SCALE GENOMIC DNA]</scope>
    <source>
        <strain evidence="5">TK-2024</strain>
        <tissue evidence="5">Old leaves</tissue>
    </source>
</reference>
<evidence type="ECO:0000256" key="1">
    <source>
        <dbReference type="ARBA" id="ARBA00022737"/>
    </source>
</evidence>
<protein>
    <recommendedName>
        <fullName evidence="4">AAA+ ATPase domain-containing protein</fullName>
    </recommendedName>
</protein>
<dbReference type="Pfam" id="PF23559">
    <property type="entry name" value="WHD_DRP"/>
    <property type="match status" value="1"/>
</dbReference>
<dbReference type="PRINTS" id="PR00364">
    <property type="entry name" value="DISEASERSIST"/>
</dbReference>
<keyword evidence="2" id="KW-0611">Plant defense</keyword>
<evidence type="ECO:0000313" key="6">
    <source>
        <dbReference type="Proteomes" id="UP001472677"/>
    </source>
</evidence>
<dbReference type="SUPFAM" id="SSF52540">
    <property type="entry name" value="P-loop containing nucleoside triphosphate hydrolases"/>
    <property type="match status" value="1"/>
</dbReference>
<accession>A0ABR2BCF4</accession>
<dbReference type="Gene3D" id="3.80.10.10">
    <property type="entry name" value="Ribonuclease Inhibitor"/>
    <property type="match status" value="1"/>
</dbReference>
<dbReference type="PANTHER" id="PTHR36766:SF40">
    <property type="entry name" value="DISEASE RESISTANCE PROTEIN RGA3"/>
    <property type="match status" value="1"/>
</dbReference>
<sequence>MGGIYMMEKVHPTAMMRETSKRLREWMAVMDLRMSGASEESDVLEKRKVMARISQDPVSVILEQVRAIKAGKSSPHFVKSKESLDEIESLARRLDIILDRMKVLSEWSLPVQLSRIEIDGFSFDEVLYDLEDLFGRSNTQPMQSNIQTDAAKTLKVCKEETKRLGVSMSRNPKSPIEIPESMTRLSNYSFNRFSMYLDTSRFESSISMLEIVLKRLERRWNRGLFDWSWAWECLNIDRFLVKVPKLYGIEQVKKDVMNVILGKSSKEGSDNIKTISIFGEKGMGKTSLAQCICKDEQVVASFGKIVLVDVSGDFDLHKIARDIIQSLEGLNHDFLHILTLVPLQSLLDRIYRKIVKEKVLLVLDGVERYDCDDWLALRAVFQHGKSESRILITTREHKFAVAMESCNIFHLKELPDELCWMILRGVAFHELIRYHREDVEDIGLEIARKCKGSPFAAKVLGCVLWHKREEREWHSVLENHIWESHMIPKYIFKILWLSYWHLPWSMRQCLLYCSIFPKNFEMSVTLLVQHWMAQGYLNSFDGSDDMELNGKDYFEIFVGHSFIQDFSKNGGIRTWKMHSIVHDFVQFLFRSKLVMEIKSVENMRLDLASARRSKEFKADKPSTPSPSPEQMNTFSDSGTSILASSSDPQLVPDSSCPPVPSKFSLTSIRHLIIMIAQGAGFPVDISGAEKLRTLVAVSEGCFITSGALSNLFKQSKHLRLLDLSLSSGWHNCFGPCGKGNILDKVPEEISELINLRFLSLAGSKELKILPETLCDLYNLQSLDLTRCSSLTELPEGMGKLKNLMYLYTWYCSSITFYPKGIGRLTSLRELSNIIVRVDDNDGKKDGKEFSLRDLADLRDLRGVVCVKLVGDVINAGDAINAGLWNKKNLENIRINLEGDIKEDDVIKALKPPPELKIEFIDWWF</sequence>
<comment type="caution">
    <text evidence="5">The sequence shown here is derived from an EMBL/GenBank/DDBJ whole genome shotgun (WGS) entry which is preliminary data.</text>
</comment>
<dbReference type="InterPro" id="IPR058922">
    <property type="entry name" value="WHD_DRP"/>
</dbReference>
<dbReference type="InterPro" id="IPR002182">
    <property type="entry name" value="NB-ARC"/>
</dbReference>
<dbReference type="InterPro" id="IPR042197">
    <property type="entry name" value="Apaf_helical"/>
</dbReference>
<dbReference type="Gene3D" id="1.10.8.430">
    <property type="entry name" value="Helical domain of apoptotic protease-activating factors"/>
    <property type="match status" value="1"/>
</dbReference>
<dbReference type="InterPro" id="IPR032675">
    <property type="entry name" value="LRR_dom_sf"/>
</dbReference>
<feature type="region of interest" description="Disordered" evidence="3">
    <location>
        <begin position="615"/>
        <end position="638"/>
    </location>
</feature>
<dbReference type="SUPFAM" id="SSF52047">
    <property type="entry name" value="RNI-like"/>
    <property type="match status" value="1"/>
</dbReference>
<feature type="compositionally biased region" description="Polar residues" evidence="3">
    <location>
        <begin position="628"/>
        <end position="638"/>
    </location>
</feature>
<evidence type="ECO:0000256" key="2">
    <source>
        <dbReference type="ARBA" id="ARBA00022821"/>
    </source>
</evidence>
<dbReference type="Pfam" id="PF00931">
    <property type="entry name" value="NB-ARC"/>
    <property type="match status" value="1"/>
</dbReference>
<proteinExistence type="predicted"/>